<dbReference type="EMBL" id="PPSK01000001">
    <property type="protein sequence ID" value="POB06293.1"/>
    <property type="molecule type" value="Genomic_DNA"/>
</dbReference>
<dbReference type="Proteomes" id="UP000243451">
    <property type="component" value="Unassembled WGS sequence"/>
</dbReference>
<name>A0A2P4EZW5_9GAMM</name>
<feature type="region of interest" description="Disordered" evidence="1">
    <location>
        <begin position="484"/>
        <end position="514"/>
    </location>
</feature>
<dbReference type="Gene3D" id="3.30.830.10">
    <property type="entry name" value="Metalloenzyme, LuxS/M16 peptidase-like"/>
    <property type="match status" value="2"/>
</dbReference>
<feature type="domain" description="Peptidase M16 C-terminal" evidence="4">
    <location>
        <begin position="249"/>
        <end position="424"/>
    </location>
</feature>
<dbReference type="PANTHER" id="PTHR11851">
    <property type="entry name" value="METALLOPROTEASE"/>
    <property type="match status" value="1"/>
</dbReference>
<evidence type="ECO:0000313" key="6">
    <source>
        <dbReference type="Proteomes" id="UP000243451"/>
    </source>
</evidence>
<evidence type="ECO:0000256" key="2">
    <source>
        <dbReference type="SAM" id="Phobius"/>
    </source>
</evidence>
<accession>A0A2P4EZW5</accession>
<keyword evidence="2" id="KW-0472">Membrane</keyword>
<gene>
    <name evidence="5" type="ORF">C1949_00695</name>
</gene>
<keyword evidence="6" id="KW-1185">Reference proteome</keyword>
<comment type="caution">
    <text evidence="5">The sequence shown here is derived from an EMBL/GenBank/DDBJ whole genome shotgun (WGS) entry which is preliminary data.</text>
</comment>
<dbReference type="GO" id="GO:0046872">
    <property type="term" value="F:metal ion binding"/>
    <property type="evidence" value="ECO:0007669"/>
    <property type="project" value="InterPro"/>
</dbReference>
<proteinExistence type="predicted"/>
<evidence type="ECO:0000259" key="4">
    <source>
        <dbReference type="Pfam" id="PF05193"/>
    </source>
</evidence>
<feature type="domain" description="Peptidase M16 N-terminal" evidence="3">
    <location>
        <begin position="119"/>
        <end position="238"/>
    </location>
</feature>
<dbReference type="InterPro" id="IPR011249">
    <property type="entry name" value="Metalloenz_LuxS/M16"/>
</dbReference>
<dbReference type="InterPro" id="IPR011765">
    <property type="entry name" value="Pept_M16_N"/>
</dbReference>
<sequence length="514" mass="55273">MSQSKPFSVLRWLIALAALGVMLFLLVERTPDNPQAVDAPAVAQATTATAADTASEVFGSPLPALSSLEELDLDTPPARRGLDLQHWQTRQGTPVYFMHAGELPMLDIQLLYAAGASRDGELPGLAMFTNAMLNEGTGSLDAGDIASGFERLGAQFSNSSHRDMGLISLRTLTAADKLEPALSLFAQILAKPSFPANSLERIREQLLAGLRYARQRPGAQASEALWSTLYPDHPYGIPPDGTEDSLKAISRDDLQRFQQTYYSAGNAVIALVGDIDRARAEQLAQHLADAMPQGPAAEPTPPAEKITASSQHIDFASSQTHVLVAQQGMSKDDPDYAALYLGNQILGGSGFGSRLVEEVREKRGLSYSVSSHFSAMQAPGPFVISLQTRSDQAEQALMVVNQTLDRFISEGPTEAELSRAKQQLLGEFPLSTASNSAIVAQLAAIGFYHLPLNYMQLFLDRVQALTVDDIRDAFARHLPDSERVVITVGPPQPPAESDDDADQPSAAAEQEPSA</sequence>
<evidence type="ECO:0000259" key="3">
    <source>
        <dbReference type="Pfam" id="PF00675"/>
    </source>
</evidence>
<dbReference type="Pfam" id="PF05193">
    <property type="entry name" value="Peptidase_M16_C"/>
    <property type="match status" value="1"/>
</dbReference>
<dbReference type="RefSeq" id="WP_104736551.1">
    <property type="nucleotide sequence ID" value="NZ_BMHR01000002.1"/>
</dbReference>
<dbReference type="PANTHER" id="PTHR11851:SF224">
    <property type="entry name" value="PROCESSING PROTEASE"/>
    <property type="match status" value="1"/>
</dbReference>
<dbReference type="OrthoDB" id="9811314at2"/>
<reference evidence="5 6" key="1">
    <citation type="submission" date="2018-01" db="EMBL/GenBank/DDBJ databases">
        <title>Draft genome of the type strain Pseudomonas oceani DSM 100277 isolated from the deep water in Okinawa trough, northwestern Pacific Ocean.</title>
        <authorList>
            <person name="Gomila M."/>
            <person name="Mulet M."/>
            <person name="Garcia-Valdes E."/>
            <person name="Lalucat J."/>
        </authorList>
    </citation>
    <scope>NUCLEOTIDE SEQUENCE [LARGE SCALE GENOMIC DNA]</scope>
    <source>
        <strain evidence="5 6">DSM 100277</strain>
    </source>
</reference>
<dbReference type="AlphaFoldDB" id="A0A2P4EZW5"/>
<feature type="transmembrane region" description="Helical" evidence="2">
    <location>
        <begin position="9"/>
        <end position="27"/>
    </location>
</feature>
<evidence type="ECO:0000313" key="5">
    <source>
        <dbReference type="EMBL" id="POB06293.1"/>
    </source>
</evidence>
<dbReference type="InterPro" id="IPR050361">
    <property type="entry name" value="MPP/UQCRC_Complex"/>
</dbReference>
<keyword evidence="2" id="KW-1133">Transmembrane helix</keyword>
<dbReference type="Pfam" id="PF00675">
    <property type="entry name" value="Peptidase_M16"/>
    <property type="match status" value="1"/>
</dbReference>
<protein>
    <submittedName>
        <fullName evidence="5">Peptidase M16</fullName>
    </submittedName>
</protein>
<keyword evidence="2" id="KW-0812">Transmembrane</keyword>
<dbReference type="InterPro" id="IPR007863">
    <property type="entry name" value="Peptidase_M16_C"/>
</dbReference>
<evidence type="ECO:0000256" key="1">
    <source>
        <dbReference type="SAM" id="MobiDB-lite"/>
    </source>
</evidence>
<dbReference type="SUPFAM" id="SSF63411">
    <property type="entry name" value="LuxS/MPP-like metallohydrolase"/>
    <property type="match status" value="2"/>
</dbReference>
<organism evidence="5 6">
    <name type="scientific">Halopseudomonas oceani</name>
    <dbReference type="NCBI Taxonomy" id="1708783"/>
    <lineage>
        <taxon>Bacteria</taxon>
        <taxon>Pseudomonadati</taxon>
        <taxon>Pseudomonadota</taxon>
        <taxon>Gammaproteobacteria</taxon>
        <taxon>Pseudomonadales</taxon>
        <taxon>Pseudomonadaceae</taxon>
        <taxon>Halopseudomonas</taxon>
    </lineage>
</organism>
<feature type="compositionally biased region" description="Low complexity" evidence="1">
    <location>
        <begin position="503"/>
        <end position="514"/>
    </location>
</feature>